<accession>A0A8S5U8G5</accession>
<protein>
    <submittedName>
        <fullName evidence="2">CRISPR-associated endonuclease</fullName>
    </submittedName>
</protein>
<sequence length="116" mass="13059">MAKNVRQGNGNARRKLRAWLMAQGLPCAICGKPINYALPAGHPDAFEVDEVVPVSRYWLRLYNAQRHCWAGPFESGQAAALSQDNVQATHRHCNREKSNKIPCDVSAGKIFRSRQW</sequence>
<evidence type="ECO:0000313" key="2">
    <source>
        <dbReference type="EMBL" id="DAF90748.1"/>
    </source>
</evidence>
<keyword evidence="2" id="KW-0378">Hydrolase</keyword>
<evidence type="ECO:0000259" key="1">
    <source>
        <dbReference type="SMART" id="SM00507"/>
    </source>
</evidence>
<organism evidence="2">
    <name type="scientific">Siphoviridae sp. ct9j27</name>
    <dbReference type="NCBI Taxonomy" id="2825369"/>
    <lineage>
        <taxon>Viruses</taxon>
        <taxon>Duplodnaviria</taxon>
        <taxon>Heunggongvirae</taxon>
        <taxon>Uroviricota</taxon>
        <taxon>Caudoviricetes</taxon>
    </lineage>
</organism>
<feature type="domain" description="HNH nuclease" evidence="1">
    <location>
        <begin position="15"/>
        <end position="95"/>
    </location>
</feature>
<dbReference type="EMBL" id="BK016036">
    <property type="protein sequence ID" value="DAF90748.1"/>
    <property type="molecule type" value="Genomic_DNA"/>
</dbReference>
<dbReference type="GO" id="GO:0004519">
    <property type="term" value="F:endonuclease activity"/>
    <property type="evidence" value="ECO:0007669"/>
    <property type="project" value="UniProtKB-KW"/>
</dbReference>
<reference evidence="2" key="1">
    <citation type="journal article" date="2021" name="Proc. Natl. Acad. Sci. U.S.A.">
        <title>A Catalog of Tens of Thousands of Viruses from Human Metagenomes Reveals Hidden Associations with Chronic Diseases.</title>
        <authorList>
            <person name="Tisza M.J."/>
            <person name="Buck C.B."/>
        </authorList>
    </citation>
    <scope>NUCLEOTIDE SEQUENCE</scope>
    <source>
        <strain evidence="2">Ct9j27</strain>
    </source>
</reference>
<dbReference type="CDD" id="cd00085">
    <property type="entry name" value="HNHc"/>
    <property type="match status" value="1"/>
</dbReference>
<dbReference type="Gene3D" id="1.10.30.50">
    <property type="match status" value="1"/>
</dbReference>
<proteinExistence type="predicted"/>
<dbReference type="SMART" id="SM00507">
    <property type="entry name" value="HNHc"/>
    <property type="match status" value="1"/>
</dbReference>
<name>A0A8S5U8G5_9CAUD</name>
<keyword evidence="2" id="KW-0255">Endonuclease</keyword>
<dbReference type="InterPro" id="IPR003615">
    <property type="entry name" value="HNH_nuc"/>
</dbReference>
<keyword evidence="2" id="KW-0540">Nuclease</keyword>